<comment type="caution">
    <text evidence="1">The sequence shown here is derived from an EMBL/GenBank/DDBJ whole genome shotgun (WGS) entry which is preliminary data.</text>
</comment>
<protein>
    <submittedName>
        <fullName evidence="1">Uncharacterized protein</fullName>
    </submittedName>
</protein>
<gene>
    <name evidence="1" type="ORF">LCGC14_0799200</name>
</gene>
<accession>A0A0F9QA20</accession>
<sequence>MAVEQHFYSNLQGRRITPLPARTEPHFHMREDLPQGIVYLVHTVYVDNESGEPTLVSERVDVTSAFRDDELNKDAPAAIGDTGTISERFKNAPQSATIPITFLGSIWELLP</sequence>
<proteinExistence type="predicted"/>
<evidence type="ECO:0000313" key="1">
    <source>
        <dbReference type="EMBL" id="KKN33897.1"/>
    </source>
</evidence>
<name>A0A0F9QA20_9ZZZZ</name>
<organism evidence="1">
    <name type="scientific">marine sediment metagenome</name>
    <dbReference type="NCBI Taxonomy" id="412755"/>
    <lineage>
        <taxon>unclassified sequences</taxon>
        <taxon>metagenomes</taxon>
        <taxon>ecological metagenomes</taxon>
    </lineage>
</organism>
<dbReference type="AlphaFoldDB" id="A0A0F9QA20"/>
<reference evidence="1" key="1">
    <citation type="journal article" date="2015" name="Nature">
        <title>Complex archaea that bridge the gap between prokaryotes and eukaryotes.</title>
        <authorList>
            <person name="Spang A."/>
            <person name="Saw J.H."/>
            <person name="Jorgensen S.L."/>
            <person name="Zaremba-Niedzwiedzka K."/>
            <person name="Martijn J."/>
            <person name="Lind A.E."/>
            <person name="van Eijk R."/>
            <person name="Schleper C."/>
            <person name="Guy L."/>
            <person name="Ettema T.J."/>
        </authorList>
    </citation>
    <scope>NUCLEOTIDE SEQUENCE</scope>
</reference>
<dbReference type="EMBL" id="LAZR01002143">
    <property type="protein sequence ID" value="KKN33897.1"/>
    <property type="molecule type" value="Genomic_DNA"/>
</dbReference>